<evidence type="ECO:0000313" key="2">
    <source>
        <dbReference type="Proteomes" id="UP001166286"/>
    </source>
</evidence>
<accession>A0AA39QQH6</accession>
<name>A0AA39QQH6_9LECA</name>
<sequence>MKTRFPMGFLFTHEPKLQLDGFLWAPISFMALDADDTSLLLKSDIKTKWTTNTEKGLLVSGIPGFTLNYGKEQFKKITFVEVDKRIYGITPMPVDGPWRPMGRFWSMEVAEKALHIDTSHQWSVEWQAMLNQNRPQKLGVVYEPAYQCGLLISQYDYEGKVSDEEGTLIYARSVGKICIYELGDAAKSYRAMGADTSDIRFANPGWDFEETEKQTQAELEKWHDPKASTFLRCTAIDPGQRWCIG</sequence>
<keyword evidence="2" id="KW-1185">Reference proteome</keyword>
<protein>
    <submittedName>
        <fullName evidence="1">Uncharacterized protein</fullName>
    </submittedName>
</protein>
<dbReference type="AlphaFoldDB" id="A0AA39QQH6"/>
<dbReference type="EMBL" id="JAFEKC020000024">
    <property type="protein sequence ID" value="KAK0507273.1"/>
    <property type="molecule type" value="Genomic_DNA"/>
</dbReference>
<evidence type="ECO:0000313" key="1">
    <source>
        <dbReference type="EMBL" id="KAK0507273.1"/>
    </source>
</evidence>
<reference evidence="1" key="1">
    <citation type="submission" date="2023-03" db="EMBL/GenBank/DDBJ databases">
        <title>Complete genome of Cladonia borealis.</title>
        <authorList>
            <person name="Park H."/>
        </authorList>
    </citation>
    <scope>NUCLEOTIDE SEQUENCE</scope>
    <source>
        <strain evidence="1">ANT050790</strain>
    </source>
</reference>
<organism evidence="1 2">
    <name type="scientific">Cladonia borealis</name>
    <dbReference type="NCBI Taxonomy" id="184061"/>
    <lineage>
        <taxon>Eukaryota</taxon>
        <taxon>Fungi</taxon>
        <taxon>Dikarya</taxon>
        <taxon>Ascomycota</taxon>
        <taxon>Pezizomycotina</taxon>
        <taxon>Lecanoromycetes</taxon>
        <taxon>OSLEUM clade</taxon>
        <taxon>Lecanoromycetidae</taxon>
        <taxon>Lecanorales</taxon>
        <taxon>Lecanorineae</taxon>
        <taxon>Cladoniaceae</taxon>
        <taxon>Cladonia</taxon>
    </lineage>
</organism>
<dbReference type="Proteomes" id="UP001166286">
    <property type="component" value="Unassembled WGS sequence"/>
</dbReference>
<comment type="caution">
    <text evidence="1">The sequence shown here is derived from an EMBL/GenBank/DDBJ whole genome shotgun (WGS) entry which is preliminary data.</text>
</comment>
<proteinExistence type="predicted"/>
<gene>
    <name evidence="1" type="ORF">JMJ35_010311</name>
</gene>